<sequence>MIKYIKGDLIKAFIDGEVDCIAHQANCYNVMGSGFAKQLKRDIPEAFKSDSEYSKEKGKDRLGHCSFFEKEKNKFVFNIYGQLDYRYWHEDYGTQLSYLTVGLVRMANELDDRGLANIGYKIGFPLIGCGLAGGNWKEVEKNIKTIFEDSYDVNIYRK</sequence>
<keyword evidence="3" id="KW-1185">Reference proteome</keyword>
<organism evidence="2 3">
    <name type="scientific">Proteus phage Privateer</name>
    <dbReference type="NCBI Taxonomy" id="2712958"/>
    <lineage>
        <taxon>Viruses</taxon>
        <taxon>Duplodnaviria</taxon>
        <taxon>Heunggongvirae</taxon>
        <taxon>Uroviricota</taxon>
        <taxon>Caudoviricetes</taxon>
        <taxon>Grimontviridae</taxon>
        <taxon>Privateervirus</taxon>
        <taxon>Privateervirus privateer</taxon>
    </lineage>
</organism>
<dbReference type="PANTHER" id="PTHR12521">
    <property type="entry name" value="PROTEIN C6ORF130"/>
    <property type="match status" value="1"/>
</dbReference>
<feature type="domain" description="Macro" evidence="1">
    <location>
        <begin position="1"/>
        <end position="158"/>
    </location>
</feature>
<dbReference type="InterPro" id="IPR043472">
    <property type="entry name" value="Macro_dom-like"/>
</dbReference>
<gene>
    <name evidence="2" type="ORF">CPT_Privateer_052</name>
</gene>
<evidence type="ECO:0000259" key="1">
    <source>
        <dbReference type="PROSITE" id="PS51154"/>
    </source>
</evidence>
<reference evidence="2 3" key="1">
    <citation type="submission" date="2020-02" db="EMBL/GenBank/DDBJ databases">
        <title>Characterization of Proteus podophage Privateer.</title>
        <authorList>
            <person name="Corban J."/>
            <person name="Ramsey J."/>
        </authorList>
    </citation>
    <scope>NUCLEOTIDE SEQUENCE [LARGE SCALE GENOMIC DNA]</scope>
</reference>
<dbReference type="SMART" id="SM00506">
    <property type="entry name" value="A1pp"/>
    <property type="match status" value="1"/>
</dbReference>
<evidence type="ECO:0000313" key="3">
    <source>
        <dbReference type="Proteomes" id="UP000500956"/>
    </source>
</evidence>
<dbReference type="SUPFAM" id="SSF52949">
    <property type="entry name" value="Macro domain-like"/>
    <property type="match status" value="1"/>
</dbReference>
<dbReference type="PROSITE" id="PS51154">
    <property type="entry name" value="MACRO"/>
    <property type="match status" value="1"/>
</dbReference>
<dbReference type="Pfam" id="PF01661">
    <property type="entry name" value="Macro"/>
    <property type="match status" value="1"/>
</dbReference>
<dbReference type="Gene3D" id="3.40.220.10">
    <property type="entry name" value="Leucine Aminopeptidase, subunit E, domain 1"/>
    <property type="match status" value="1"/>
</dbReference>
<dbReference type="InterPro" id="IPR050892">
    <property type="entry name" value="ADP-ribose_metab_enzymes"/>
</dbReference>
<accession>A0A6G8R3R4</accession>
<dbReference type="EMBL" id="MT028297">
    <property type="protein sequence ID" value="QIN94845.1"/>
    <property type="molecule type" value="Genomic_DNA"/>
</dbReference>
<protein>
    <submittedName>
        <fullName evidence="2">Phosphatase</fullName>
    </submittedName>
</protein>
<name>A0A6G8R3R4_9CAUD</name>
<evidence type="ECO:0000313" key="2">
    <source>
        <dbReference type="EMBL" id="QIN94845.1"/>
    </source>
</evidence>
<dbReference type="Proteomes" id="UP000500956">
    <property type="component" value="Segment"/>
</dbReference>
<dbReference type="InterPro" id="IPR002589">
    <property type="entry name" value="Macro_dom"/>
</dbReference>
<dbReference type="PANTHER" id="PTHR12521:SF0">
    <property type="entry name" value="ADP-RIBOSE GLYCOHYDROLASE OARD1"/>
    <property type="match status" value="1"/>
</dbReference>
<dbReference type="GO" id="GO:0140291">
    <property type="term" value="P:peptidyl-glutamate ADP-deribosylation"/>
    <property type="evidence" value="ECO:0007669"/>
    <property type="project" value="TreeGrafter"/>
</dbReference>
<proteinExistence type="predicted"/>